<dbReference type="AlphaFoldDB" id="T1L1G8"/>
<accession>T1L1G8</accession>
<evidence type="ECO:0000313" key="1">
    <source>
        <dbReference type="EnsemblMetazoa" id="tetur31g01710.1"/>
    </source>
</evidence>
<reference evidence="2" key="1">
    <citation type="submission" date="2011-08" db="EMBL/GenBank/DDBJ databases">
        <authorList>
            <person name="Rombauts S."/>
        </authorList>
    </citation>
    <scope>NUCLEOTIDE SEQUENCE</scope>
    <source>
        <strain evidence="2">London</strain>
    </source>
</reference>
<proteinExistence type="predicted"/>
<evidence type="ECO:0000313" key="2">
    <source>
        <dbReference type="Proteomes" id="UP000015104"/>
    </source>
</evidence>
<dbReference type="EnsemblMetazoa" id="tetur31g01710.1">
    <property type="protein sequence ID" value="tetur31g01710.1"/>
    <property type="gene ID" value="tetur31g01710"/>
</dbReference>
<keyword evidence="2" id="KW-1185">Reference proteome</keyword>
<protein>
    <submittedName>
        <fullName evidence="1">Uncharacterized protein</fullName>
    </submittedName>
</protein>
<reference evidence="1" key="2">
    <citation type="submission" date="2015-06" db="UniProtKB">
        <authorList>
            <consortium name="EnsemblMetazoa"/>
        </authorList>
    </citation>
    <scope>IDENTIFICATION</scope>
</reference>
<name>T1L1G8_TETUR</name>
<dbReference type="Proteomes" id="UP000015104">
    <property type="component" value="Unassembled WGS sequence"/>
</dbReference>
<dbReference type="HOGENOM" id="CLU_3360336_0_0_1"/>
<sequence>MVIRTKHGGDFKRLNHAKRFRLVIDCRTCLKNHSVA</sequence>
<organism evidence="1 2">
    <name type="scientific">Tetranychus urticae</name>
    <name type="common">Two-spotted spider mite</name>
    <dbReference type="NCBI Taxonomy" id="32264"/>
    <lineage>
        <taxon>Eukaryota</taxon>
        <taxon>Metazoa</taxon>
        <taxon>Ecdysozoa</taxon>
        <taxon>Arthropoda</taxon>
        <taxon>Chelicerata</taxon>
        <taxon>Arachnida</taxon>
        <taxon>Acari</taxon>
        <taxon>Acariformes</taxon>
        <taxon>Trombidiformes</taxon>
        <taxon>Prostigmata</taxon>
        <taxon>Eleutherengona</taxon>
        <taxon>Raphignathae</taxon>
        <taxon>Tetranychoidea</taxon>
        <taxon>Tetranychidae</taxon>
        <taxon>Tetranychus</taxon>
    </lineage>
</organism>
<dbReference type="EMBL" id="CAEY01000898">
    <property type="status" value="NOT_ANNOTATED_CDS"/>
    <property type="molecule type" value="Genomic_DNA"/>
</dbReference>